<accession>A0A2G9XCZ6</accession>
<dbReference type="GO" id="GO:0004590">
    <property type="term" value="F:orotidine-5'-phosphate decarboxylase activity"/>
    <property type="evidence" value="ECO:0007669"/>
    <property type="project" value="InterPro"/>
</dbReference>
<evidence type="ECO:0000259" key="2">
    <source>
        <dbReference type="SMART" id="SM00934"/>
    </source>
</evidence>
<dbReference type="AlphaFoldDB" id="A0A2G9XCZ6"/>
<dbReference type="SMART" id="SM00934">
    <property type="entry name" value="OMPdecase"/>
    <property type="match status" value="1"/>
</dbReference>
<dbReference type="Proteomes" id="UP000231388">
    <property type="component" value="Unassembled WGS sequence"/>
</dbReference>
<evidence type="ECO:0000256" key="1">
    <source>
        <dbReference type="ARBA" id="ARBA00023239"/>
    </source>
</evidence>
<name>A0A2G9XCZ6_UNCKA</name>
<gene>
    <name evidence="3" type="ORF">COX53_00105</name>
</gene>
<protein>
    <recommendedName>
        <fullName evidence="2">Orotidine 5'-phosphate decarboxylase domain-containing protein</fullName>
    </recommendedName>
</protein>
<evidence type="ECO:0000313" key="3">
    <source>
        <dbReference type="EMBL" id="PIP04860.1"/>
    </source>
</evidence>
<dbReference type="GO" id="GO:0033982">
    <property type="term" value="F:3-dehydro-L-gulonate-6-phosphate decarboxylase activity"/>
    <property type="evidence" value="ECO:0007669"/>
    <property type="project" value="TreeGrafter"/>
</dbReference>
<organism evidence="3 4">
    <name type="scientific">candidate division WWE3 bacterium CG23_combo_of_CG06-09_8_20_14_all_40_14</name>
    <dbReference type="NCBI Taxonomy" id="1975095"/>
    <lineage>
        <taxon>Bacteria</taxon>
        <taxon>Katanobacteria</taxon>
    </lineage>
</organism>
<keyword evidence="1" id="KW-0456">Lyase</keyword>
<proteinExistence type="predicted"/>
<dbReference type="InterPro" id="IPR013785">
    <property type="entry name" value="Aldolase_TIM"/>
</dbReference>
<dbReference type="Gene3D" id="3.20.20.70">
    <property type="entry name" value="Aldolase class I"/>
    <property type="match status" value="1"/>
</dbReference>
<evidence type="ECO:0000313" key="4">
    <source>
        <dbReference type="Proteomes" id="UP000231388"/>
    </source>
</evidence>
<dbReference type="InterPro" id="IPR001754">
    <property type="entry name" value="OMPdeCOase_dom"/>
</dbReference>
<dbReference type="PANTHER" id="PTHR35039">
    <property type="entry name" value="3-KETO-L-GULONATE-6-PHOSPHATE DECARBOXYLASE SGBH-RELATED"/>
    <property type="match status" value="1"/>
</dbReference>
<dbReference type="Pfam" id="PF00215">
    <property type="entry name" value="OMPdecase"/>
    <property type="match status" value="1"/>
</dbReference>
<dbReference type="SUPFAM" id="SSF51366">
    <property type="entry name" value="Ribulose-phoshate binding barrel"/>
    <property type="match status" value="1"/>
</dbReference>
<sequence>MLNRKTRYIQIALNGTINDAFGIIHSLPKSNRILVEAGTPLIKTYGMQGIKNIKNWWGGYVVADLKVMDRGETEVIIAKQAGADALVALGHAPVETINSFIASCERYGLDSMLDLMNVEEPLKVLRKLKKMPNVVMLHRGVDETEFNRNIPIPYIQINKVRASYNTLISIAGGDTIREVQRAIFNDANIVVVWKEFYQATADTGKLAEEFLKAIK</sequence>
<feature type="domain" description="Orotidine 5'-phosphate decarboxylase" evidence="2">
    <location>
        <begin position="8"/>
        <end position="196"/>
    </location>
</feature>
<comment type="caution">
    <text evidence="3">The sequence shown here is derived from an EMBL/GenBank/DDBJ whole genome shotgun (WGS) entry which is preliminary data.</text>
</comment>
<dbReference type="PANTHER" id="PTHR35039:SF3">
    <property type="entry name" value="3-KETO-L-GULONATE-6-PHOSPHATE DECARBOXYLASE SGBH-RELATED"/>
    <property type="match status" value="1"/>
</dbReference>
<reference evidence="3 4" key="1">
    <citation type="submission" date="2017-09" db="EMBL/GenBank/DDBJ databases">
        <title>Depth-based differentiation of microbial function through sediment-hosted aquifers and enrichment of novel symbionts in the deep terrestrial subsurface.</title>
        <authorList>
            <person name="Probst A.J."/>
            <person name="Ladd B."/>
            <person name="Jarett J.K."/>
            <person name="Geller-Mcgrath D.E."/>
            <person name="Sieber C.M."/>
            <person name="Emerson J.B."/>
            <person name="Anantharaman K."/>
            <person name="Thomas B.C."/>
            <person name="Malmstrom R."/>
            <person name="Stieglmeier M."/>
            <person name="Klingl A."/>
            <person name="Woyke T."/>
            <person name="Ryan C.M."/>
            <person name="Banfield J.F."/>
        </authorList>
    </citation>
    <scope>NUCLEOTIDE SEQUENCE [LARGE SCALE GENOMIC DNA]</scope>
    <source>
        <strain evidence="3">CG23_combo_of_CG06-09_8_20_14_all_40_14</strain>
    </source>
</reference>
<dbReference type="EMBL" id="PCQY01000002">
    <property type="protein sequence ID" value="PIP04860.1"/>
    <property type="molecule type" value="Genomic_DNA"/>
</dbReference>
<dbReference type="GO" id="GO:0006207">
    <property type="term" value="P:'de novo' pyrimidine nucleobase biosynthetic process"/>
    <property type="evidence" value="ECO:0007669"/>
    <property type="project" value="InterPro"/>
</dbReference>
<dbReference type="InterPro" id="IPR011060">
    <property type="entry name" value="RibuloseP-bd_barrel"/>
</dbReference>
<dbReference type="GO" id="GO:0019854">
    <property type="term" value="P:L-ascorbic acid catabolic process"/>
    <property type="evidence" value="ECO:0007669"/>
    <property type="project" value="TreeGrafter"/>
</dbReference>